<gene>
    <name evidence="1" type="ORF">DPMN_154441</name>
</gene>
<accession>A0A9D4FL09</accession>
<name>A0A9D4FL09_DREPO</name>
<sequence length="77" mass="8656">MVKAITQASEVQMLLAECIALISVLLLQKKPDLNFNLHKGLAGVQLRLKISTWLKYFTSLEAVPAPERTHSVRNHTM</sequence>
<dbReference type="Proteomes" id="UP000828390">
    <property type="component" value="Unassembled WGS sequence"/>
</dbReference>
<keyword evidence="2" id="KW-1185">Reference proteome</keyword>
<proteinExistence type="predicted"/>
<reference evidence="1" key="1">
    <citation type="journal article" date="2019" name="bioRxiv">
        <title>The Genome of the Zebra Mussel, Dreissena polymorpha: A Resource for Invasive Species Research.</title>
        <authorList>
            <person name="McCartney M.A."/>
            <person name="Auch B."/>
            <person name="Kono T."/>
            <person name="Mallez S."/>
            <person name="Zhang Y."/>
            <person name="Obille A."/>
            <person name="Becker A."/>
            <person name="Abrahante J.E."/>
            <person name="Garbe J."/>
            <person name="Badalamenti J.P."/>
            <person name="Herman A."/>
            <person name="Mangelson H."/>
            <person name="Liachko I."/>
            <person name="Sullivan S."/>
            <person name="Sone E.D."/>
            <person name="Koren S."/>
            <person name="Silverstein K.A.T."/>
            <person name="Beckman K.B."/>
            <person name="Gohl D.M."/>
        </authorList>
    </citation>
    <scope>NUCLEOTIDE SEQUENCE</scope>
    <source>
        <strain evidence="1">Duluth1</strain>
        <tissue evidence="1">Whole animal</tissue>
    </source>
</reference>
<comment type="caution">
    <text evidence="1">The sequence shown here is derived from an EMBL/GenBank/DDBJ whole genome shotgun (WGS) entry which is preliminary data.</text>
</comment>
<reference evidence="1" key="2">
    <citation type="submission" date="2020-11" db="EMBL/GenBank/DDBJ databases">
        <authorList>
            <person name="McCartney M.A."/>
            <person name="Auch B."/>
            <person name="Kono T."/>
            <person name="Mallez S."/>
            <person name="Becker A."/>
            <person name="Gohl D.M."/>
            <person name="Silverstein K.A.T."/>
            <person name="Koren S."/>
            <person name="Bechman K.B."/>
            <person name="Herman A."/>
            <person name="Abrahante J.E."/>
            <person name="Garbe J."/>
        </authorList>
    </citation>
    <scope>NUCLEOTIDE SEQUENCE</scope>
    <source>
        <strain evidence="1">Duluth1</strain>
        <tissue evidence="1">Whole animal</tissue>
    </source>
</reference>
<protein>
    <submittedName>
        <fullName evidence="1">Uncharacterized protein</fullName>
    </submittedName>
</protein>
<evidence type="ECO:0000313" key="1">
    <source>
        <dbReference type="EMBL" id="KAH3800798.1"/>
    </source>
</evidence>
<dbReference type="EMBL" id="JAIWYP010000007">
    <property type="protein sequence ID" value="KAH3800798.1"/>
    <property type="molecule type" value="Genomic_DNA"/>
</dbReference>
<organism evidence="1 2">
    <name type="scientific">Dreissena polymorpha</name>
    <name type="common">Zebra mussel</name>
    <name type="synonym">Mytilus polymorpha</name>
    <dbReference type="NCBI Taxonomy" id="45954"/>
    <lineage>
        <taxon>Eukaryota</taxon>
        <taxon>Metazoa</taxon>
        <taxon>Spiralia</taxon>
        <taxon>Lophotrochozoa</taxon>
        <taxon>Mollusca</taxon>
        <taxon>Bivalvia</taxon>
        <taxon>Autobranchia</taxon>
        <taxon>Heteroconchia</taxon>
        <taxon>Euheterodonta</taxon>
        <taxon>Imparidentia</taxon>
        <taxon>Neoheterodontei</taxon>
        <taxon>Myida</taxon>
        <taxon>Dreissenoidea</taxon>
        <taxon>Dreissenidae</taxon>
        <taxon>Dreissena</taxon>
    </lineage>
</organism>
<dbReference type="AlphaFoldDB" id="A0A9D4FL09"/>
<evidence type="ECO:0000313" key="2">
    <source>
        <dbReference type="Proteomes" id="UP000828390"/>
    </source>
</evidence>